<dbReference type="AlphaFoldDB" id="A0A9W6ZEF5"/>
<proteinExistence type="predicted"/>
<evidence type="ECO:0000313" key="1">
    <source>
        <dbReference type="EMBL" id="GMH49029.1"/>
    </source>
</evidence>
<evidence type="ECO:0000313" key="2">
    <source>
        <dbReference type="Proteomes" id="UP001162640"/>
    </source>
</evidence>
<protein>
    <submittedName>
        <fullName evidence="1">Uncharacterized protein</fullName>
    </submittedName>
</protein>
<dbReference type="EMBL" id="BLQM01000007">
    <property type="protein sequence ID" value="GMH49029.1"/>
    <property type="molecule type" value="Genomic_DNA"/>
</dbReference>
<dbReference type="Proteomes" id="UP001162640">
    <property type="component" value="Unassembled WGS sequence"/>
</dbReference>
<accession>A0A9W6ZEF5</accession>
<organism evidence="1 2">
    <name type="scientific">Triparma laevis f. inornata</name>
    <dbReference type="NCBI Taxonomy" id="1714386"/>
    <lineage>
        <taxon>Eukaryota</taxon>
        <taxon>Sar</taxon>
        <taxon>Stramenopiles</taxon>
        <taxon>Ochrophyta</taxon>
        <taxon>Bolidophyceae</taxon>
        <taxon>Parmales</taxon>
        <taxon>Triparmaceae</taxon>
        <taxon>Triparma</taxon>
    </lineage>
</organism>
<sequence>MLNLLPVTSNNVMDSDYGSSLLTTKTEMDDLESEKEEGAILERDATKAAFLDAAGTKPTSNRQGVENCPAGTFSVGGANQARCTVCDVGNYSTSGGVVGCIAMSTCGAGRYITTPSTSVTDTQCGDCVAGKATMGGDATSCTDCGTYSDEEGAAGCSTCTDCAIGQYISQDCTSEVGKFSSSGGAFGCTAESTCGARLYIMTPSTSTTNTECEDCHW</sequence>
<gene>
    <name evidence="1" type="ORF">TL16_g00426</name>
</gene>
<name>A0A9W6ZEF5_9STRA</name>
<reference evidence="2" key="1">
    <citation type="journal article" date="2023" name="Commun. Biol.">
        <title>Genome analysis of Parmales, the sister group of diatoms, reveals the evolutionary specialization of diatoms from phago-mixotrophs to photoautotrophs.</title>
        <authorList>
            <person name="Ban H."/>
            <person name="Sato S."/>
            <person name="Yoshikawa S."/>
            <person name="Yamada K."/>
            <person name="Nakamura Y."/>
            <person name="Ichinomiya M."/>
            <person name="Sato N."/>
            <person name="Blanc-Mathieu R."/>
            <person name="Endo H."/>
            <person name="Kuwata A."/>
            <person name="Ogata H."/>
        </authorList>
    </citation>
    <scope>NUCLEOTIDE SEQUENCE [LARGE SCALE GENOMIC DNA]</scope>
</reference>
<comment type="caution">
    <text evidence="1">The sequence shown here is derived from an EMBL/GenBank/DDBJ whole genome shotgun (WGS) entry which is preliminary data.</text>
</comment>
<dbReference type="Gene3D" id="2.10.50.10">
    <property type="entry name" value="Tumor Necrosis Factor Receptor, subunit A, domain 2"/>
    <property type="match status" value="1"/>
</dbReference>